<dbReference type="EC" id="1.15.1.1" evidence="2"/>
<evidence type="ECO:0000259" key="6">
    <source>
        <dbReference type="Pfam" id="PF02777"/>
    </source>
</evidence>
<evidence type="ECO:0000256" key="1">
    <source>
        <dbReference type="ARBA" id="ARBA00008714"/>
    </source>
</evidence>
<keyword evidence="3 5" id="KW-0479">Metal-binding</keyword>
<dbReference type="AlphaFoldDB" id="A0AA86T6Y6"/>
<feature type="binding site" evidence="5">
    <location>
        <position position="80"/>
    </location>
    <ligand>
        <name>Mn(2+)</name>
        <dbReference type="ChEBI" id="CHEBI:29035"/>
    </ligand>
</feature>
<evidence type="ECO:0000313" key="8">
    <source>
        <dbReference type="Proteomes" id="UP001179121"/>
    </source>
</evidence>
<dbReference type="PIRSF" id="PIRSF000349">
    <property type="entry name" value="SODismutase"/>
    <property type="match status" value="1"/>
</dbReference>
<sequence>MGQSRVYRARAFDLHGLQGISDRTVETHLKLYDGYVKAANQLTEQIDDIVKQGVVDQETMPAFSELVRRLGFEYNGMVLHEAYFENLTRRGAPAPGQHSAFRSATERCFGGFDTWKEAFASVGQMRGVGWAICYLDPRNGRLSNHWVSLHQNGNIAGFVPLLVMDMWEHAYLLDYAPSERGEYIAAFMSNVNWEVVEQRMNMPMPAWAGAGSA</sequence>
<dbReference type="Pfam" id="PF02777">
    <property type="entry name" value="Sod_Fe_C"/>
    <property type="match status" value="1"/>
</dbReference>
<dbReference type="InterPro" id="IPR001189">
    <property type="entry name" value="Mn/Fe_SOD"/>
</dbReference>
<feature type="domain" description="Manganese/iron superoxide dismutase C-terminal" evidence="6">
    <location>
        <begin position="100"/>
        <end position="199"/>
    </location>
</feature>
<dbReference type="SUPFAM" id="SSF46609">
    <property type="entry name" value="Fe,Mn superoxide dismutase (SOD), N-terminal domain"/>
    <property type="match status" value="1"/>
</dbReference>
<dbReference type="InterPro" id="IPR036324">
    <property type="entry name" value="Mn/Fe_SOD_N_sf"/>
</dbReference>
<dbReference type="Gene3D" id="3.55.40.20">
    <property type="entry name" value="Iron/manganese superoxide dismutase, C-terminal domain"/>
    <property type="match status" value="1"/>
</dbReference>
<evidence type="ECO:0000313" key="7">
    <source>
        <dbReference type="EMBL" id="CAI4032791.1"/>
    </source>
</evidence>
<dbReference type="GO" id="GO:0046872">
    <property type="term" value="F:metal ion binding"/>
    <property type="evidence" value="ECO:0007669"/>
    <property type="project" value="UniProtKB-KW"/>
</dbReference>
<name>A0AA86T6Y6_9BACT</name>
<dbReference type="Proteomes" id="UP001179121">
    <property type="component" value="Chromosome"/>
</dbReference>
<evidence type="ECO:0000256" key="3">
    <source>
        <dbReference type="ARBA" id="ARBA00022723"/>
    </source>
</evidence>
<evidence type="ECO:0000256" key="2">
    <source>
        <dbReference type="ARBA" id="ARBA00012682"/>
    </source>
</evidence>
<accession>A0AA86T6Y6</accession>
<keyword evidence="4" id="KW-0560">Oxidoreductase</keyword>
<keyword evidence="8" id="KW-1185">Reference proteome</keyword>
<dbReference type="PANTHER" id="PTHR11404:SF6">
    <property type="entry name" value="SUPEROXIDE DISMUTASE [MN], MITOCHONDRIAL"/>
    <property type="match status" value="1"/>
</dbReference>
<dbReference type="InterPro" id="IPR050265">
    <property type="entry name" value="Fe/Mn_Superoxide_Dismutase"/>
</dbReference>
<dbReference type="InterPro" id="IPR019832">
    <property type="entry name" value="Mn/Fe_SOD_C"/>
</dbReference>
<evidence type="ECO:0000256" key="4">
    <source>
        <dbReference type="ARBA" id="ARBA00023002"/>
    </source>
</evidence>
<comment type="similarity">
    <text evidence="1">Belongs to the iron/manganese superoxide dismutase family.</text>
</comment>
<dbReference type="GO" id="GO:0004784">
    <property type="term" value="F:superoxide dismutase activity"/>
    <property type="evidence" value="ECO:0007669"/>
    <property type="project" value="UniProtKB-EC"/>
</dbReference>
<dbReference type="RefSeq" id="WP_289269502.1">
    <property type="nucleotide sequence ID" value="NZ_OX365700.1"/>
</dbReference>
<protein>
    <recommendedName>
        <fullName evidence="2">superoxide dismutase</fullName>
        <ecNumber evidence="2">1.15.1.1</ecNumber>
    </recommendedName>
</protein>
<dbReference type="PANTHER" id="PTHR11404">
    <property type="entry name" value="SUPEROXIDE DISMUTASE 2"/>
    <property type="match status" value="1"/>
</dbReference>
<feature type="binding site" evidence="5">
    <location>
        <position position="169"/>
    </location>
    <ligand>
        <name>Mn(2+)</name>
        <dbReference type="ChEBI" id="CHEBI:29035"/>
    </ligand>
</feature>
<dbReference type="KEGG" id="nti:DNFV4_03221"/>
<dbReference type="InterPro" id="IPR036314">
    <property type="entry name" value="SOD_C_sf"/>
</dbReference>
<dbReference type="SUPFAM" id="SSF54719">
    <property type="entry name" value="Fe,Mn superoxide dismutase (SOD), C-terminal domain"/>
    <property type="match status" value="1"/>
</dbReference>
<feature type="binding site" evidence="5">
    <location>
        <position position="28"/>
    </location>
    <ligand>
        <name>Mn(2+)</name>
        <dbReference type="ChEBI" id="CHEBI:29035"/>
    </ligand>
</feature>
<proteinExistence type="inferred from homology"/>
<organism evidence="7 8">
    <name type="scientific">Nitrospira tepida</name>
    <dbReference type="NCBI Taxonomy" id="2973512"/>
    <lineage>
        <taxon>Bacteria</taxon>
        <taxon>Pseudomonadati</taxon>
        <taxon>Nitrospirota</taxon>
        <taxon>Nitrospiria</taxon>
        <taxon>Nitrospirales</taxon>
        <taxon>Nitrospiraceae</taxon>
        <taxon>Nitrospira</taxon>
    </lineage>
</organism>
<feature type="binding site" evidence="5">
    <location>
        <position position="165"/>
    </location>
    <ligand>
        <name>Mn(2+)</name>
        <dbReference type="ChEBI" id="CHEBI:29035"/>
    </ligand>
</feature>
<gene>
    <name evidence="7" type="ORF">DNFV4_03221</name>
</gene>
<dbReference type="EMBL" id="OX365700">
    <property type="protein sequence ID" value="CAI4032791.1"/>
    <property type="molecule type" value="Genomic_DNA"/>
</dbReference>
<evidence type="ECO:0000256" key="5">
    <source>
        <dbReference type="PIRSR" id="PIRSR000349-1"/>
    </source>
</evidence>
<reference evidence="7" key="1">
    <citation type="submission" date="2022-10" db="EMBL/GenBank/DDBJ databases">
        <authorList>
            <person name="Koch H."/>
        </authorList>
    </citation>
    <scope>NUCLEOTIDE SEQUENCE</scope>
    <source>
        <strain evidence="7">DNF</strain>
    </source>
</reference>